<accession>A0A438IFT7</accession>
<sequence length="240" mass="27308">MEDFCRDFVAMSFDQHNNTVVLDIMRSMSYLPGMGLGRRQHGPSEFIVIPDHDIPFGLGFIPTKAYYLYMARLRKERVRARLTHTPFYYLIRPYTMSLADYFVRASEPHAPSNGIIGRLSTTQKVELQRFVQQLRLRDGAPNPLTSALIAPSSPDHTSLMTLCFSDEIDEHETFAEISDIVDGVVPHDEYIDEMLAMSMSQIEEKVQPELTSPFNLFGVSFIEIVEEIQTAPAPEIAEML</sequence>
<evidence type="ECO:0000313" key="2">
    <source>
        <dbReference type="Proteomes" id="UP000288805"/>
    </source>
</evidence>
<proteinExistence type="predicted"/>
<name>A0A438IFT7_VITVI</name>
<organism evidence="1 2">
    <name type="scientific">Vitis vinifera</name>
    <name type="common">Grape</name>
    <dbReference type="NCBI Taxonomy" id="29760"/>
    <lineage>
        <taxon>Eukaryota</taxon>
        <taxon>Viridiplantae</taxon>
        <taxon>Streptophyta</taxon>
        <taxon>Embryophyta</taxon>
        <taxon>Tracheophyta</taxon>
        <taxon>Spermatophyta</taxon>
        <taxon>Magnoliopsida</taxon>
        <taxon>eudicotyledons</taxon>
        <taxon>Gunneridae</taxon>
        <taxon>Pentapetalae</taxon>
        <taxon>rosids</taxon>
        <taxon>Vitales</taxon>
        <taxon>Vitaceae</taxon>
        <taxon>Viteae</taxon>
        <taxon>Vitis</taxon>
    </lineage>
</organism>
<dbReference type="Proteomes" id="UP000288805">
    <property type="component" value="Unassembled WGS sequence"/>
</dbReference>
<gene>
    <name evidence="1" type="ORF">CK203_034230</name>
</gene>
<reference evidence="1 2" key="1">
    <citation type="journal article" date="2018" name="PLoS Genet.">
        <title>Population sequencing reveals clonal diversity and ancestral inbreeding in the grapevine cultivar Chardonnay.</title>
        <authorList>
            <person name="Roach M.J."/>
            <person name="Johnson D.L."/>
            <person name="Bohlmann J."/>
            <person name="van Vuuren H.J."/>
            <person name="Jones S.J."/>
            <person name="Pretorius I.S."/>
            <person name="Schmidt S.A."/>
            <person name="Borneman A.R."/>
        </authorList>
    </citation>
    <scope>NUCLEOTIDE SEQUENCE [LARGE SCALE GENOMIC DNA]</scope>
    <source>
        <strain evidence="2">cv. Chardonnay</strain>
        <tissue evidence="1">Leaf</tissue>
    </source>
</reference>
<protein>
    <recommendedName>
        <fullName evidence="3">G-patch domain-containing protein</fullName>
    </recommendedName>
</protein>
<dbReference type="EMBL" id="QGNW01000115">
    <property type="protein sequence ID" value="RVW95279.1"/>
    <property type="molecule type" value="Genomic_DNA"/>
</dbReference>
<evidence type="ECO:0000313" key="1">
    <source>
        <dbReference type="EMBL" id="RVW95279.1"/>
    </source>
</evidence>
<dbReference type="AlphaFoldDB" id="A0A438IFT7"/>
<evidence type="ECO:0008006" key="3">
    <source>
        <dbReference type="Google" id="ProtNLM"/>
    </source>
</evidence>
<comment type="caution">
    <text evidence="1">The sequence shown here is derived from an EMBL/GenBank/DDBJ whole genome shotgun (WGS) entry which is preliminary data.</text>
</comment>